<keyword evidence="3" id="KW-1185">Reference proteome</keyword>
<sequence>MGGGISLNFHSMKSKSTTTLANDQTPGCIRGEGGQDRC</sequence>
<protein>
    <submittedName>
        <fullName evidence="2">Uncharacterized protein</fullName>
    </submittedName>
</protein>
<proteinExistence type="predicted"/>
<evidence type="ECO:0000313" key="3">
    <source>
        <dbReference type="Proteomes" id="UP000187203"/>
    </source>
</evidence>
<evidence type="ECO:0000313" key="2">
    <source>
        <dbReference type="EMBL" id="OMO98330.1"/>
    </source>
</evidence>
<feature type="region of interest" description="Disordered" evidence="1">
    <location>
        <begin position="1"/>
        <end position="38"/>
    </location>
</feature>
<accession>A0A1R3JU75</accession>
<feature type="compositionally biased region" description="Polar residues" evidence="1">
    <location>
        <begin position="8"/>
        <end position="25"/>
    </location>
</feature>
<dbReference type="EMBL" id="AWUE01015347">
    <property type="protein sequence ID" value="OMO98330.1"/>
    <property type="molecule type" value="Genomic_DNA"/>
</dbReference>
<gene>
    <name evidence="2" type="ORF">COLO4_13988</name>
</gene>
<dbReference type="Proteomes" id="UP000187203">
    <property type="component" value="Unassembled WGS sequence"/>
</dbReference>
<dbReference type="AlphaFoldDB" id="A0A1R3JU75"/>
<organism evidence="2 3">
    <name type="scientific">Corchorus olitorius</name>
    <dbReference type="NCBI Taxonomy" id="93759"/>
    <lineage>
        <taxon>Eukaryota</taxon>
        <taxon>Viridiplantae</taxon>
        <taxon>Streptophyta</taxon>
        <taxon>Embryophyta</taxon>
        <taxon>Tracheophyta</taxon>
        <taxon>Spermatophyta</taxon>
        <taxon>Magnoliopsida</taxon>
        <taxon>eudicotyledons</taxon>
        <taxon>Gunneridae</taxon>
        <taxon>Pentapetalae</taxon>
        <taxon>rosids</taxon>
        <taxon>malvids</taxon>
        <taxon>Malvales</taxon>
        <taxon>Malvaceae</taxon>
        <taxon>Grewioideae</taxon>
        <taxon>Apeibeae</taxon>
        <taxon>Corchorus</taxon>
    </lineage>
</organism>
<name>A0A1R3JU75_9ROSI</name>
<reference evidence="3" key="1">
    <citation type="submission" date="2013-09" db="EMBL/GenBank/DDBJ databases">
        <title>Corchorus olitorius genome sequencing.</title>
        <authorList>
            <person name="Alam M."/>
            <person name="Haque M.S."/>
            <person name="Islam M.S."/>
            <person name="Emdad E.M."/>
            <person name="Islam M.M."/>
            <person name="Ahmed B."/>
            <person name="Halim A."/>
            <person name="Hossen Q.M.M."/>
            <person name="Hossain M.Z."/>
            <person name="Ahmed R."/>
            <person name="Khan M.M."/>
            <person name="Islam R."/>
            <person name="Rashid M.M."/>
            <person name="Khan S.A."/>
            <person name="Rahman M.S."/>
            <person name="Alam M."/>
            <person name="Yahiya A.S."/>
            <person name="Khan M.S."/>
            <person name="Azam M.S."/>
            <person name="Haque T."/>
            <person name="Lashkar M.Z.H."/>
            <person name="Akhand A.I."/>
            <person name="Morshed G."/>
            <person name="Roy S."/>
            <person name="Uddin K.S."/>
            <person name="Rabeya T."/>
            <person name="Hossain A.S."/>
            <person name="Chowdhury A."/>
            <person name="Snigdha A.R."/>
            <person name="Mortoza M.S."/>
            <person name="Matin S.A."/>
            <person name="Hoque S.M.E."/>
            <person name="Islam M.K."/>
            <person name="Roy D.K."/>
            <person name="Haider R."/>
            <person name="Moosa M.M."/>
            <person name="Elias S.M."/>
            <person name="Hasan A.M."/>
            <person name="Jahan S."/>
            <person name="Shafiuddin M."/>
            <person name="Mahmood N."/>
            <person name="Shommy N.S."/>
        </authorList>
    </citation>
    <scope>NUCLEOTIDE SEQUENCE [LARGE SCALE GENOMIC DNA]</scope>
    <source>
        <strain evidence="3">cv. O-4</strain>
    </source>
</reference>
<comment type="caution">
    <text evidence="2">The sequence shown here is derived from an EMBL/GenBank/DDBJ whole genome shotgun (WGS) entry which is preliminary data.</text>
</comment>
<evidence type="ECO:0000256" key="1">
    <source>
        <dbReference type="SAM" id="MobiDB-lite"/>
    </source>
</evidence>